<dbReference type="PANTHER" id="PTHR43479">
    <property type="entry name" value="ACREF/ENVCD OPERON REPRESSOR-RELATED"/>
    <property type="match status" value="1"/>
</dbReference>
<gene>
    <name evidence="5" type="ORF">LQ50_03175</name>
</gene>
<sequence>MAERKTDRRIKRTKRLIRDALTDLMEEKGFEGITVRDLTEKADINRGTFYLHYQDKYDLLEQSENDIIKGIEAITEDINRYDSDLFISSSEYDKPTSFIIRLFEFIADNSNFMKVIIGPTGDPAFQGKLKEVMKNNILRKKESQIENNQMLVPMDYFIAYVTSAHLGVIQYWLENGMKESPEEIAMVLSKTLLLGPARVAGLIKD</sequence>
<evidence type="ECO:0000256" key="1">
    <source>
        <dbReference type="ARBA" id="ARBA00022491"/>
    </source>
</evidence>
<evidence type="ECO:0000313" key="6">
    <source>
        <dbReference type="Proteomes" id="UP000030832"/>
    </source>
</evidence>
<dbReference type="PRINTS" id="PR00455">
    <property type="entry name" value="HTHTETR"/>
</dbReference>
<comment type="caution">
    <text evidence="5">The sequence shown here is derived from an EMBL/GenBank/DDBJ whole genome shotgun (WGS) entry which is preliminary data.</text>
</comment>
<dbReference type="PROSITE" id="PS50977">
    <property type="entry name" value="HTH_TETR_2"/>
    <property type="match status" value="1"/>
</dbReference>
<organism evidence="5 6">
    <name type="scientific">Halalkalibacter okhensis</name>
    <dbReference type="NCBI Taxonomy" id="333138"/>
    <lineage>
        <taxon>Bacteria</taxon>
        <taxon>Bacillati</taxon>
        <taxon>Bacillota</taxon>
        <taxon>Bacilli</taxon>
        <taxon>Bacillales</taxon>
        <taxon>Bacillaceae</taxon>
        <taxon>Halalkalibacter</taxon>
    </lineage>
</organism>
<dbReference type="STRING" id="333138.LQ50_03175"/>
<keyword evidence="6" id="KW-1185">Reference proteome</keyword>
<accession>A0A0B0IK77</accession>
<dbReference type="eggNOG" id="COG1309">
    <property type="taxonomic scope" value="Bacteria"/>
</dbReference>
<dbReference type="InterPro" id="IPR050624">
    <property type="entry name" value="HTH-type_Tx_Regulator"/>
</dbReference>
<dbReference type="RefSeq" id="WP_034625966.1">
    <property type="nucleotide sequence ID" value="NZ_JRJU01000002.1"/>
</dbReference>
<name>A0A0B0IK77_9BACI</name>
<dbReference type="OrthoDB" id="9810250at2"/>
<dbReference type="InterPro" id="IPR039532">
    <property type="entry name" value="TetR_C_Firmicutes"/>
</dbReference>
<dbReference type="Gene3D" id="1.10.357.10">
    <property type="entry name" value="Tetracycline Repressor, domain 2"/>
    <property type="match status" value="1"/>
</dbReference>
<dbReference type="InterPro" id="IPR001647">
    <property type="entry name" value="HTH_TetR"/>
</dbReference>
<dbReference type="SUPFAM" id="SSF46689">
    <property type="entry name" value="Homeodomain-like"/>
    <property type="match status" value="1"/>
</dbReference>
<feature type="DNA-binding region" description="H-T-H motif" evidence="3">
    <location>
        <begin position="34"/>
        <end position="53"/>
    </location>
</feature>
<dbReference type="Pfam" id="PF00440">
    <property type="entry name" value="TetR_N"/>
    <property type="match status" value="1"/>
</dbReference>
<evidence type="ECO:0000313" key="5">
    <source>
        <dbReference type="EMBL" id="KHF41715.1"/>
    </source>
</evidence>
<keyword evidence="2 3" id="KW-0238">DNA-binding</keyword>
<dbReference type="GO" id="GO:0003677">
    <property type="term" value="F:DNA binding"/>
    <property type="evidence" value="ECO:0007669"/>
    <property type="project" value="UniProtKB-UniRule"/>
</dbReference>
<evidence type="ECO:0000256" key="3">
    <source>
        <dbReference type="PROSITE-ProRule" id="PRU00335"/>
    </source>
</evidence>
<keyword evidence="1" id="KW-0678">Repressor</keyword>
<evidence type="ECO:0000259" key="4">
    <source>
        <dbReference type="PROSITE" id="PS50977"/>
    </source>
</evidence>
<dbReference type="InterPro" id="IPR009057">
    <property type="entry name" value="Homeodomain-like_sf"/>
</dbReference>
<protein>
    <submittedName>
        <fullName evidence="5">TetR family transcriptional regulator</fullName>
    </submittedName>
</protein>
<dbReference type="EMBL" id="JRJU01000002">
    <property type="protein sequence ID" value="KHF41715.1"/>
    <property type="molecule type" value="Genomic_DNA"/>
</dbReference>
<feature type="domain" description="HTH tetR-type" evidence="4">
    <location>
        <begin position="11"/>
        <end position="71"/>
    </location>
</feature>
<proteinExistence type="predicted"/>
<reference evidence="5 6" key="1">
    <citation type="submission" date="2014-09" db="EMBL/GenBank/DDBJ databases">
        <title>Genome sequencing and annotation of Bacillus Okhensis strain Kh10-101T.</title>
        <authorList>
            <person name="Prakash J.S."/>
        </authorList>
    </citation>
    <scope>NUCLEOTIDE SEQUENCE [LARGE SCALE GENOMIC DNA]</scope>
    <source>
        <strain evidence="6">Kh10-101T</strain>
    </source>
</reference>
<dbReference type="AlphaFoldDB" id="A0A0B0IK77"/>
<dbReference type="PANTHER" id="PTHR43479:SF7">
    <property type="entry name" value="TETR-FAMILY TRANSCRIPTIONAL REGULATOR"/>
    <property type="match status" value="1"/>
</dbReference>
<dbReference type="Proteomes" id="UP000030832">
    <property type="component" value="Unassembled WGS sequence"/>
</dbReference>
<evidence type="ECO:0000256" key="2">
    <source>
        <dbReference type="ARBA" id="ARBA00023125"/>
    </source>
</evidence>
<dbReference type="Pfam" id="PF14278">
    <property type="entry name" value="TetR_C_8"/>
    <property type="match status" value="1"/>
</dbReference>